<proteinExistence type="predicted"/>
<gene>
    <name evidence="2" type="ORF">BD311DRAFT_650278</name>
</gene>
<dbReference type="EMBL" id="ML143388">
    <property type="protein sequence ID" value="TBU34595.1"/>
    <property type="molecule type" value="Genomic_DNA"/>
</dbReference>
<dbReference type="AlphaFoldDB" id="A0A4Q9N333"/>
<dbReference type="Proteomes" id="UP000292957">
    <property type="component" value="Unassembled WGS sequence"/>
</dbReference>
<evidence type="ECO:0000256" key="1">
    <source>
        <dbReference type="SAM" id="MobiDB-lite"/>
    </source>
</evidence>
<feature type="region of interest" description="Disordered" evidence="1">
    <location>
        <begin position="134"/>
        <end position="153"/>
    </location>
</feature>
<accession>A0A4Q9N333</accession>
<feature type="region of interest" description="Disordered" evidence="1">
    <location>
        <begin position="1"/>
        <end position="20"/>
    </location>
</feature>
<dbReference type="OrthoDB" id="2333993at2759"/>
<name>A0A4Q9N333_9APHY</name>
<feature type="compositionally biased region" description="Basic and acidic residues" evidence="1">
    <location>
        <begin position="134"/>
        <end position="146"/>
    </location>
</feature>
<sequence>MQPIPRQHSANNSAAVNPDPVPGEPGCVFIKPPFTDFPGSADQKPKTGLTYNILAAHPDWFLDVKDFVGPNAVVYPSQLEPPRGWCPTKKKDAKDGWKEGEEPRLRCTLCRRQYAGVNAKSMWRRHVYEKHGIPMANRRETNERPSGRGGRGSNSEYLLSLLSKFPSTDIFCS</sequence>
<reference evidence="2" key="1">
    <citation type="submission" date="2019-01" db="EMBL/GenBank/DDBJ databases">
        <title>Draft genome sequences of three monokaryotic isolates of the white-rot basidiomycete fungus Dichomitus squalens.</title>
        <authorList>
            <consortium name="DOE Joint Genome Institute"/>
            <person name="Lopez S.C."/>
            <person name="Andreopoulos B."/>
            <person name="Pangilinan J."/>
            <person name="Lipzen A."/>
            <person name="Riley R."/>
            <person name="Ahrendt S."/>
            <person name="Ng V."/>
            <person name="Barry K."/>
            <person name="Daum C."/>
            <person name="Grigoriev I.V."/>
            <person name="Hilden K.S."/>
            <person name="Makela M.R."/>
            <person name="de Vries R.P."/>
        </authorList>
    </citation>
    <scope>NUCLEOTIDE SEQUENCE [LARGE SCALE GENOMIC DNA]</scope>
    <source>
        <strain evidence="2">OM18370.1</strain>
    </source>
</reference>
<evidence type="ECO:0000313" key="2">
    <source>
        <dbReference type="EMBL" id="TBU34595.1"/>
    </source>
</evidence>
<evidence type="ECO:0008006" key="3">
    <source>
        <dbReference type="Google" id="ProtNLM"/>
    </source>
</evidence>
<organism evidence="2">
    <name type="scientific">Dichomitus squalens</name>
    <dbReference type="NCBI Taxonomy" id="114155"/>
    <lineage>
        <taxon>Eukaryota</taxon>
        <taxon>Fungi</taxon>
        <taxon>Dikarya</taxon>
        <taxon>Basidiomycota</taxon>
        <taxon>Agaricomycotina</taxon>
        <taxon>Agaricomycetes</taxon>
        <taxon>Polyporales</taxon>
        <taxon>Polyporaceae</taxon>
        <taxon>Dichomitus</taxon>
    </lineage>
</organism>
<protein>
    <recommendedName>
        <fullName evidence="3">BED-type domain-containing protein</fullName>
    </recommendedName>
</protein>